<protein>
    <submittedName>
        <fullName evidence="1">Uncharacterized protein</fullName>
    </submittedName>
</protein>
<dbReference type="EMBL" id="VAFM01000001">
    <property type="protein sequence ID" value="TKW61913.1"/>
    <property type="molecule type" value="Genomic_DNA"/>
</dbReference>
<evidence type="ECO:0000313" key="1">
    <source>
        <dbReference type="EMBL" id="TKW61913.1"/>
    </source>
</evidence>
<evidence type="ECO:0000313" key="2">
    <source>
        <dbReference type="Proteomes" id="UP000320948"/>
    </source>
</evidence>
<dbReference type="Proteomes" id="UP000320948">
    <property type="component" value="Unassembled WGS sequence"/>
</dbReference>
<dbReference type="AlphaFoldDB" id="A0A6N4R5H2"/>
<sequence length="219" mass="25251">MRKPKEPAPALALWPHLKDEFYHIQHVLEVSADAHDANWRRWQKTLGHASDCRVPSPRPVTECGMTLTQLAKTNPRDVFAGRFVNCCMHPQGYAARCAWHGHESPLGAFWVVEFQNWIVAVAWVWRHTDRLVIDSVDVHEEFRDSLALIHEMYVEAAKSVLMRDGIQSVYAGVGYGETWMVPYWFLRHFESPARYSVNGLLKDDSAKIHVIADARRVYE</sequence>
<gene>
    <name evidence="1" type="ORF">DI628_04640</name>
</gene>
<proteinExistence type="predicted"/>
<comment type="caution">
    <text evidence="1">The sequence shown here is derived from an EMBL/GenBank/DDBJ whole genome shotgun (WGS) entry which is preliminary data.</text>
</comment>
<organism evidence="1 2">
    <name type="scientific">Blastochloris viridis</name>
    <name type="common">Rhodopseudomonas viridis</name>
    <dbReference type="NCBI Taxonomy" id="1079"/>
    <lineage>
        <taxon>Bacteria</taxon>
        <taxon>Pseudomonadati</taxon>
        <taxon>Pseudomonadota</taxon>
        <taxon>Alphaproteobacteria</taxon>
        <taxon>Hyphomicrobiales</taxon>
        <taxon>Blastochloridaceae</taxon>
        <taxon>Blastochloris</taxon>
    </lineage>
</organism>
<name>A0A6N4R5H2_BLAVI</name>
<accession>A0A6N4R5H2</accession>
<reference evidence="1 2" key="1">
    <citation type="journal article" date="2017" name="Nat. Commun.">
        <title>In situ click chemistry generation of cyclooxygenase-2 inhibitors.</title>
        <authorList>
            <person name="Bhardwaj A."/>
            <person name="Kaur J."/>
            <person name="Wuest M."/>
            <person name="Wuest F."/>
        </authorList>
    </citation>
    <scope>NUCLEOTIDE SEQUENCE [LARGE SCALE GENOMIC DNA]</scope>
    <source>
        <strain evidence="1">S2_018_000_R2_106</strain>
    </source>
</reference>